<accession>A0A937FF86</accession>
<comment type="cofactor">
    <cofactor evidence="1">
        <name>Mg(2+)</name>
        <dbReference type="ChEBI" id="CHEBI:18420"/>
    </cofactor>
</comment>
<keyword evidence="7 14" id="KW-0418">Kinase</keyword>
<keyword evidence="9" id="KW-0460">Magnesium</keyword>
<dbReference type="InterPro" id="IPR005218">
    <property type="entry name" value="Diacylglycerol/lipid_kinase"/>
</dbReference>
<evidence type="ECO:0000256" key="10">
    <source>
        <dbReference type="ARBA" id="ARBA00023098"/>
    </source>
</evidence>
<organism evidence="14 15">
    <name type="scientific">Clostridium paridis</name>
    <dbReference type="NCBI Taxonomy" id="2803863"/>
    <lineage>
        <taxon>Bacteria</taxon>
        <taxon>Bacillati</taxon>
        <taxon>Bacillota</taxon>
        <taxon>Clostridia</taxon>
        <taxon>Eubacteriales</taxon>
        <taxon>Clostridiaceae</taxon>
        <taxon>Clostridium</taxon>
    </lineage>
</organism>
<evidence type="ECO:0000256" key="3">
    <source>
        <dbReference type="ARBA" id="ARBA00022516"/>
    </source>
</evidence>
<dbReference type="GO" id="GO:0005886">
    <property type="term" value="C:plasma membrane"/>
    <property type="evidence" value="ECO:0007669"/>
    <property type="project" value="TreeGrafter"/>
</dbReference>
<protein>
    <submittedName>
        <fullName evidence="14">Diacylglycerol kinase family lipid kinase</fullName>
    </submittedName>
</protein>
<dbReference type="GO" id="GO:0046872">
    <property type="term" value="F:metal ion binding"/>
    <property type="evidence" value="ECO:0007669"/>
    <property type="project" value="UniProtKB-KW"/>
</dbReference>
<dbReference type="EMBL" id="JAESWA010000022">
    <property type="protein sequence ID" value="MBL4932739.1"/>
    <property type="molecule type" value="Genomic_DNA"/>
</dbReference>
<evidence type="ECO:0000256" key="8">
    <source>
        <dbReference type="ARBA" id="ARBA00022840"/>
    </source>
</evidence>
<keyword evidence="12" id="KW-1208">Phospholipid metabolism</keyword>
<evidence type="ECO:0000256" key="12">
    <source>
        <dbReference type="ARBA" id="ARBA00023264"/>
    </source>
</evidence>
<dbReference type="AlphaFoldDB" id="A0A937FF86"/>
<dbReference type="InterPro" id="IPR016064">
    <property type="entry name" value="NAD/diacylglycerol_kinase_sf"/>
</dbReference>
<dbReference type="InterPro" id="IPR050187">
    <property type="entry name" value="Lipid_Phosphate_FormReg"/>
</dbReference>
<keyword evidence="3" id="KW-0444">Lipid biosynthesis</keyword>
<sequence length="294" mass="33196">MKHLFIINPEAGKGRALEYKDKIEKIFSKINEEYEIIITERVGHATEVVREFTSRNRYRVYAIGGDGTLNEVVNGLVGTDSILGVIPAGSGNDFIRSIWSEQDDDLLIKTIRGDFKKIDLAKVNNKYFINISSIGFDAEVVYNARKYKKYKFISGPFAYFISIFITALRFKGVEIEFELDGQPINDKIFLMAVANGKYYGGGIKIAPFANITDGALELYLIKAISIFKLIKEIPKVLKGVHSYGIKEVKYSKIQNIKAKSKNEFTINIDGEIVRGKEVEFLILPSKLDMIIPNN</sequence>
<keyword evidence="4" id="KW-0808">Transferase</keyword>
<comment type="similarity">
    <text evidence="2">Belongs to the diacylglycerol/lipid kinase family.</text>
</comment>
<evidence type="ECO:0000259" key="13">
    <source>
        <dbReference type="PROSITE" id="PS50146"/>
    </source>
</evidence>
<evidence type="ECO:0000256" key="5">
    <source>
        <dbReference type="ARBA" id="ARBA00022723"/>
    </source>
</evidence>
<dbReference type="GO" id="GO:0004143">
    <property type="term" value="F:ATP-dependent diacylglycerol kinase activity"/>
    <property type="evidence" value="ECO:0007669"/>
    <property type="project" value="TreeGrafter"/>
</dbReference>
<dbReference type="InterPro" id="IPR001206">
    <property type="entry name" value="Diacylglycerol_kinase_cat_dom"/>
</dbReference>
<dbReference type="Gene3D" id="2.60.200.40">
    <property type="match status" value="1"/>
</dbReference>
<dbReference type="GO" id="GO:0008654">
    <property type="term" value="P:phospholipid biosynthetic process"/>
    <property type="evidence" value="ECO:0007669"/>
    <property type="project" value="UniProtKB-KW"/>
</dbReference>
<evidence type="ECO:0000313" key="14">
    <source>
        <dbReference type="EMBL" id="MBL4932739.1"/>
    </source>
</evidence>
<keyword evidence="5" id="KW-0479">Metal-binding</keyword>
<evidence type="ECO:0000256" key="1">
    <source>
        <dbReference type="ARBA" id="ARBA00001946"/>
    </source>
</evidence>
<dbReference type="RefSeq" id="WP_202768082.1">
    <property type="nucleotide sequence ID" value="NZ_JAESWA010000022.1"/>
</dbReference>
<keyword evidence="15" id="KW-1185">Reference proteome</keyword>
<gene>
    <name evidence="14" type="ORF">JK634_13065</name>
</gene>
<reference evidence="14" key="1">
    <citation type="submission" date="2021-01" db="EMBL/GenBank/DDBJ databases">
        <title>Genome public.</title>
        <authorList>
            <person name="Liu C."/>
            <person name="Sun Q."/>
        </authorList>
    </citation>
    <scope>NUCLEOTIDE SEQUENCE</scope>
    <source>
        <strain evidence="14">YIM B02565</strain>
    </source>
</reference>
<evidence type="ECO:0000256" key="2">
    <source>
        <dbReference type="ARBA" id="ARBA00005983"/>
    </source>
</evidence>
<keyword evidence="6" id="KW-0547">Nucleotide-binding</keyword>
<comment type="caution">
    <text evidence="14">The sequence shown here is derived from an EMBL/GenBank/DDBJ whole genome shotgun (WGS) entry which is preliminary data.</text>
</comment>
<keyword evidence="10" id="KW-0443">Lipid metabolism</keyword>
<evidence type="ECO:0000256" key="7">
    <source>
        <dbReference type="ARBA" id="ARBA00022777"/>
    </source>
</evidence>
<dbReference type="Gene3D" id="3.40.50.10330">
    <property type="entry name" value="Probable inorganic polyphosphate/atp-NAD kinase, domain 1"/>
    <property type="match status" value="1"/>
</dbReference>
<dbReference type="PANTHER" id="PTHR12358:SF106">
    <property type="entry name" value="LIPID KINASE YEGS"/>
    <property type="match status" value="1"/>
</dbReference>
<evidence type="ECO:0000256" key="4">
    <source>
        <dbReference type="ARBA" id="ARBA00022679"/>
    </source>
</evidence>
<proteinExistence type="inferred from homology"/>
<evidence type="ECO:0000256" key="6">
    <source>
        <dbReference type="ARBA" id="ARBA00022741"/>
    </source>
</evidence>
<dbReference type="PROSITE" id="PS50146">
    <property type="entry name" value="DAGK"/>
    <property type="match status" value="1"/>
</dbReference>
<dbReference type="InterPro" id="IPR045540">
    <property type="entry name" value="YegS/DAGK_C"/>
</dbReference>
<feature type="domain" description="DAGKc" evidence="13">
    <location>
        <begin position="1"/>
        <end position="127"/>
    </location>
</feature>
<dbReference type="Pfam" id="PF00781">
    <property type="entry name" value="DAGK_cat"/>
    <property type="match status" value="1"/>
</dbReference>
<evidence type="ECO:0000256" key="9">
    <source>
        <dbReference type="ARBA" id="ARBA00022842"/>
    </source>
</evidence>
<name>A0A937FF86_9CLOT</name>
<keyword evidence="11" id="KW-0594">Phospholipid biosynthesis</keyword>
<dbReference type="InterPro" id="IPR017438">
    <property type="entry name" value="ATP-NAD_kinase_N"/>
</dbReference>
<dbReference type="SMART" id="SM00046">
    <property type="entry name" value="DAGKc"/>
    <property type="match status" value="1"/>
</dbReference>
<dbReference type="NCBIfam" id="TIGR00147">
    <property type="entry name" value="YegS/Rv2252/BmrU family lipid kinase"/>
    <property type="match status" value="1"/>
</dbReference>
<dbReference type="SUPFAM" id="SSF111331">
    <property type="entry name" value="NAD kinase/diacylglycerol kinase-like"/>
    <property type="match status" value="1"/>
</dbReference>
<keyword evidence="8" id="KW-0067">ATP-binding</keyword>
<evidence type="ECO:0000256" key="11">
    <source>
        <dbReference type="ARBA" id="ARBA00023209"/>
    </source>
</evidence>
<dbReference type="Proteomes" id="UP000623681">
    <property type="component" value="Unassembled WGS sequence"/>
</dbReference>
<dbReference type="Pfam" id="PF19279">
    <property type="entry name" value="YegS_C"/>
    <property type="match status" value="1"/>
</dbReference>
<dbReference type="GO" id="GO:0005524">
    <property type="term" value="F:ATP binding"/>
    <property type="evidence" value="ECO:0007669"/>
    <property type="project" value="UniProtKB-KW"/>
</dbReference>
<dbReference type="PANTHER" id="PTHR12358">
    <property type="entry name" value="SPHINGOSINE KINASE"/>
    <property type="match status" value="1"/>
</dbReference>
<evidence type="ECO:0000313" key="15">
    <source>
        <dbReference type="Proteomes" id="UP000623681"/>
    </source>
</evidence>